<feature type="compositionally biased region" description="Polar residues" evidence="8">
    <location>
        <begin position="629"/>
        <end position="649"/>
    </location>
</feature>
<dbReference type="EMBL" id="BJWL01000019">
    <property type="protein sequence ID" value="GFZ07785.1"/>
    <property type="molecule type" value="Genomic_DNA"/>
</dbReference>
<feature type="region of interest" description="Disordered" evidence="8">
    <location>
        <begin position="609"/>
        <end position="916"/>
    </location>
</feature>
<keyword evidence="2" id="KW-0132">Cell division</keyword>
<dbReference type="GO" id="GO:0051301">
    <property type="term" value="P:cell division"/>
    <property type="evidence" value="ECO:0007669"/>
    <property type="project" value="UniProtKB-KW"/>
</dbReference>
<comment type="caution">
    <text evidence="9">The sequence shown here is derived from an EMBL/GenBank/DDBJ whole genome shotgun (WGS) entry which is preliminary data.</text>
</comment>
<proteinExistence type="predicted"/>
<dbReference type="InterPro" id="IPR016024">
    <property type="entry name" value="ARM-type_fold"/>
</dbReference>
<evidence type="ECO:0000256" key="7">
    <source>
        <dbReference type="ARBA" id="ARBA00023306"/>
    </source>
</evidence>
<dbReference type="GO" id="GO:0000785">
    <property type="term" value="C:chromatin"/>
    <property type="evidence" value="ECO:0007669"/>
    <property type="project" value="TreeGrafter"/>
</dbReference>
<dbReference type="Proteomes" id="UP000585474">
    <property type="component" value="Unassembled WGS sequence"/>
</dbReference>
<dbReference type="PANTHER" id="PTHR12663">
    <property type="entry name" value="ANDROGEN INDUCED INHIBITOR OF PROLIFERATION AS3 / PDS5-RELATED"/>
    <property type="match status" value="1"/>
</dbReference>
<dbReference type="AlphaFoldDB" id="A0A7J0GAD5"/>
<organism evidence="9 10">
    <name type="scientific">Actinidia rufa</name>
    <dbReference type="NCBI Taxonomy" id="165716"/>
    <lineage>
        <taxon>Eukaryota</taxon>
        <taxon>Viridiplantae</taxon>
        <taxon>Streptophyta</taxon>
        <taxon>Embryophyta</taxon>
        <taxon>Tracheophyta</taxon>
        <taxon>Spermatophyta</taxon>
        <taxon>Magnoliopsida</taxon>
        <taxon>eudicotyledons</taxon>
        <taxon>Gunneridae</taxon>
        <taxon>Pentapetalae</taxon>
        <taxon>asterids</taxon>
        <taxon>Ericales</taxon>
        <taxon>Actinidiaceae</taxon>
        <taxon>Actinidia</taxon>
    </lineage>
</organism>
<evidence type="ECO:0000256" key="8">
    <source>
        <dbReference type="SAM" id="MobiDB-lite"/>
    </source>
</evidence>
<feature type="compositionally biased region" description="Basic and acidic residues" evidence="8">
    <location>
        <begin position="609"/>
        <end position="627"/>
    </location>
</feature>
<keyword evidence="10" id="KW-1185">Reference proteome</keyword>
<keyword evidence="3" id="KW-0227">DNA damage</keyword>
<feature type="region of interest" description="Disordered" evidence="8">
    <location>
        <begin position="335"/>
        <end position="375"/>
    </location>
</feature>
<evidence type="ECO:0000256" key="1">
    <source>
        <dbReference type="ARBA" id="ARBA00004123"/>
    </source>
</evidence>
<keyword evidence="5" id="KW-0234">DNA repair</keyword>
<dbReference type="Pfam" id="PF20168">
    <property type="entry name" value="PDS5"/>
    <property type="match status" value="1"/>
</dbReference>
<feature type="compositionally biased region" description="Basic and acidic residues" evidence="8">
    <location>
        <begin position="680"/>
        <end position="711"/>
    </location>
</feature>
<evidence type="ECO:0000256" key="3">
    <source>
        <dbReference type="ARBA" id="ARBA00022763"/>
    </source>
</evidence>
<evidence type="ECO:0000256" key="6">
    <source>
        <dbReference type="ARBA" id="ARBA00023242"/>
    </source>
</evidence>
<dbReference type="OrthoDB" id="200660at2759"/>
<accession>A0A7J0GAD5</accession>
<dbReference type="SUPFAM" id="SSF48371">
    <property type="entry name" value="ARM repeat"/>
    <property type="match status" value="1"/>
</dbReference>
<evidence type="ECO:0000256" key="2">
    <source>
        <dbReference type="ARBA" id="ARBA00022618"/>
    </source>
</evidence>
<feature type="compositionally biased region" description="Low complexity" evidence="8">
    <location>
        <begin position="502"/>
        <end position="514"/>
    </location>
</feature>
<keyword evidence="7" id="KW-0131">Cell cycle</keyword>
<feature type="compositionally biased region" description="Low complexity" evidence="8">
    <location>
        <begin position="728"/>
        <end position="742"/>
    </location>
</feature>
<feature type="compositionally biased region" description="Basic and acidic residues" evidence="8">
    <location>
        <begin position="841"/>
        <end position="873"/>
    </location>
</feature>
<feature type="compositionally biased region" description="Polar residues" evidence="8">
    <location>
        <begin position="353"/>
        <end position="374"/>
    </location>
</feature>
<sequence>MTSLEDQLVEAGNKLLHPPSSVNDLLILLEVDTWQGNRVNQPEWAIFGACCLVGCYLSETGKPARARHVKTLAQHGTGQATLFGAQARHVYQVENILSSVEQSPSESMRNALSLSAKALVANNFLRHPDVDMKVAVAACFSEITRITAPDVPYDDNQMRVVLQLIVSSFENLSDKSSKSYDKRISILETLAKVRTGMVMLDLECDGLIAEMFQNFLKAIRDYHPDNVFSSMETIMTLVLEESDDISFELILSMLAIVKRDNQEVLPITCKLVENVFENCARKVEPYLKHAMKSSVFSLNDYSNLVASICSGRTGAVEHNDDNACRELMPSLCLYSSPNPKPNNHQRSHHPQPLRSQQPAPVQPTTSSHPVQPSSHPCVASVQIAQSCTALAQPPRAAQSCTALVQPPLCSQQPSPAVTQPCAANSQQTPRVAQPQPRAAQSSPFPCSLARNPAVLNFHAWSRLFQLYPSGKRKTRGILGKEPKPAEAPTALHDVTFLETVPFFSDSTPSPDPGSKILAADDPIPPRPLPILEPPSSPFASQDPSPCAQAPLLASSPESGMSPPLVSDILPPRYIPHDQANRESVIDAHFRDDSVHGYPKVLSNSIAETGHEDGIADPESSKKPDYAHQADQSFCTNVTSISGPDDSNNGKIIKSESKSQNISKKRGRKSKSPINSTEPADSSRVDKEAERIGGRGKIRSKEVGTSHSEEPTVKVAVPSEIEKETIQLSSPNVTSSSPSGSVPDDAHPKKAGRPNKKDNLIQEGATSSDVSKKASAGTSGTKVKPQRCSGRRAPAGNVLEETTIVLGATKSGGVTASDSLEKPLEQSGSIADVRYSVGDGSLSKKKEEEKRHGRGKSTSEKDATKSSIKDDAKETVSSPKHTSKLLKDEDLLQDTTKSRSKRKRKPRTEKVSILMPL</sequence>
<dbReference type="GO" id="GO:0006281">
    <property type="term" value="P:DNA repair"/>
    <property type="evidence" value="ECO:0007669"/>
    <property type="project" value="UniProtKB-KW"/>
</dbReference>
<feature type="region of interest" description="Disordered" evidence="8">
    <location>
        <begin position="502"/>
        <end position="563"/>
    </location>
</feature>
<reference evidence="9 10" key="1">
    <citation type="submission" date="2019-07" db="EMBL/GenBank/DDBJ databases">
        <title>De Novo Assembly of kiwifruit Actinidia rufa.</title>
        <authorList>
            <person name="Sugita-Konishi S."/>
            <person name="Sato K."/>
            <person name="Mori E."/>
            <person name="Abe Y."/>
            <person name="Kisaki G."/>
            <person name="Hamano K."/>
            <person name="Suezawa K."/>
            <person name="Otani M."/>
            <person name="Fukuda T."/>
            <person name="Manabe T."/>
            <person name="Gomi K."/>
            <person name="Tabuchi M."/>
            <person name="Akimitsu K."/>
            <person name="Kataoka I."/>
        </authorList>
    </citation>
    <scope>NUCLEOTIDE SEQUENCE [LARGE SCALE GENOMIC DNA]</scope>
    <source>
        <strain evidence="10">cv. Fuchu</strain>
    </source>
</reference>
<feature type="compositionally biased region" description="Basic residues" evidence="8">
    <location>
        <begin position="897"/>
        <end position="906"/>
    </location>
</feature>
<feature type="region of interest" description="Disordered" evidence="8">
    <location>
        <begin position="420"/>
        <end position="443"/>
    </location>
</feature>
<keyword evidence="4" id="KW-0498">Mitosis</keyword>
<evidence type="ECO:0000313" key="9">
    <source>
        <dbReference type="EMBL" id="GFZ07785.1"/>
    </source>
</evidence>
<dbReference type="GO" id="GO:0035825">
    <property type="term" value="P:homologous recombination"/>
    <property type="evidence" value="ECO:0007669"/>
    <property type="project" value="UniProtKB-ARBA"/>
</dbReference>
<keyword evidence="6" id="KW-0539">Nucleus</keyword>
<feature type="compositionally biased region" description="Pro residues" evidence="8">
    <location>
        <begin position="522"/>
        <end position="536"/>
    </location>
</feature>
<evidence type="ECO:0000256" key="4">
    <source>
        <dbReference type="ARBA" id="ARBA00022776"/>
    </source>
</evidence>
<dbReference type="GO" id="GO:0007064">
    <property type="term" value="P:mitotic sister chromatid cohesion"/>
    <property type="evidence" value="ECO:0007669"/>
    <property type="project" value="InterPro"/>
</dbReference>
<gene>
    <name evidence="9" type="ORF">Acr_19g0007220</name>
</gene>
<dbReference type="InterPro" id="IPR039776">
    <property type="entry name" value="Pds5"/>
</dbReference>
<evidence type="ECO:0000313" key="10">
    <source>
        <dbReference type="Proteomes" id="UP000585474"/>
    </source>
</evidence>
<comment type="subcellular location">
    <subcellularLocation>
        <location evidence="1">Nucleus</location>
    </subcellularLocation>
</comment>
<evidence type="ECO:0008006" key="11">
    <source>
        <dbReference type="Google" id="ProtNLM"/>
    </source>
</evidence>
<evidence type="ECO:0000256" key="5">
    <source>
        <dbReference type="ARBA" id="ARBA00023204"/>
    </source>
</evidence>
<feature type="compositionally biased region" description="Polar residues" evidence="8">
    <location>
        <begin position="420"/>
        <end position="430"/>
    </location>
</feature>
<protein>
    <recommendedName>
        <fullName evidence="11">ARM repeat superfamily protein</fullName>
    </recommendedName>
</protein>
<dbReference type="GO" id="GO:0005634">
    <property type="term" value="C:nucleus"/>
    <property type="evidence" value="ECO:0007669"/>
    <property type="project" value="UniProtKB-SubCell"/>
</dbReference>
<dbReference type="PANTHER" id="PTHR12663:SF3">
    <property type="entry name" value="SISTER CHROMATID COHESION PROTEIN PDS5 HOMOLOG C"/>
    <property type="match status" value="1"/>
</dbReference>
<name>A0A7J0GAD5_9ERIC</name>